<comment type="function">
    <text evidence="12">Decarboxylates ethylmalonyl-CoA, a potentially toxic metabolite, to form butyryl-CoA, suggesting it might be involved in metabolite proofreading. Acts preferentially on (S)-ethylmalonyl-CoA but also has some activity on the (R)-isomer. Also has methylmalonyl-CoA decarboxylase activity at lower level.</text>
</comment>
<evidence type="ECO:0000256" key="10">
    <source>
        <dbReference type="ARBA" id="ARBA00042182"/>
    </source>
</evidence>
<organism evidence="14 15">
    <name type="scientific">Robertmurraya mangrovi</name>
    <dbReference type="NCBI Taxonomy" id="3098077"/>
    <lineage>
        <taxon>Bacteria</taxon>
        <taxon>Bacillati</taxon>
        <taxon>Bacillota</taxon>
        <taxon>Bacilli</taxon>
        <taxon>Bacillales</taxon>
        <taxon>Bacillaceae</taxon>
        <taxon>Robertmurraya</taxon>
    </lineage>
</organism>
<dbReference type="PANTHER" id="PTHR11941">
    <property type="entry name" value="ENOYL-COA HYDRATASE-RELATED"/>
    <property type="match status" value="1"/>
</dbReference>
<evidence type="ECO:0000256" key="6">
    <source>
        <dbReference type="ARBA" id="ARBA00036541"/>
    </source>
</evidence>
<comment type="similarity">
    <text evidence="2 13">Belongs to the enoyl-CoA hydratase/isomerase family.</text>
</comment>
<accession>A0ABU5IU75</accession>
<proteinExistence type="inferred from homology"/>
<evidence type="ECO:0000256" key="2">
    <source>
        <dbReference type="ARBA" id="ARBA00005254"/>
    </source>
</evidence>
<keyword evidence="15" id="KW-1185">Reference proteome</keyword>
<sequence length="252" mass="28058">MSSYIINESKDGVIQFTINRAEKRNAVNYEVMEGLQKAIQLANKPESKLLVITGAGNEAFCSGGDLSVFHSLRTEEQAYGMLSKMAGILYDLMMLKTPSVALMNGTAVGGGCELATACDFRIARKGIKAGFIQGKLVITTGWGGGSFLFEKIAYPNALKMLTEAKTYPVDELSQLGFINYIFEGEPEEGLANFIKNMLAIDGDVHKAYKEMATRKWEGQNLRGRIEEEVRRCSVLWENEKHHKQVDLFINRK</sequence>
<dbReference type="InterPro" id="IPR001753">
    <property type="entry name" value="Enoyl-CoA_hydra/iso"/>
</dbReference>
<evidence type="ECO:0000256" key="8">
    <source>
        <dbReference type="ARBA" id="ARBA00039903"/>
    </source>
</evidence>
<dbReference type="CDD" id="cd06558">
    <property type="entry name" value="crotonase-like"/>
    <property type="match status" value="1"/>
</dbReference>
<evidence type="ECO:0000256" key="11">
    <source>
        <dbReference type="ARBA" id="ARBA00047446"/>
    </source>
</evidence>
<gene>
    <name evidence="14" type="ORF">SM124_02855</name>
</gene>
<name>A0ABU5IU75_9BACI</name>
<evidence type="ECO:0000256" key="9">
    <source>
        <dbReference type="ARBA" id="ARBA00042052"/>
    </source>
</evidence>
<evidence type="ECO:0000256" key="12">
    <source>
        <dbReference type="ARBA" id="ARBA00056546"/>
    </source>
</evidence>
<dbReference type="PROSITE" id="PS00166">
    <property type="entry name" value="ENOYL_COA_HYDRATASE"/>
    <property type="match status" value="1"/>
</dbReference>
<comment type="catalytic activity">
    <reaction evidence="6">
        <text>(2R)-ethylmalonyl-CoA + H(+) = butanoyl-CoA + CO2</text>
        <dbReference type="Rhea" id="RHEA:59540"/>
        <dbReference type="ChEBI" id="CHEBI:15378"/>
        <dbReference type="ChEBI" id="CHEBI:16526"/>
        <dbReference type="ChEBI" id="CHEBI:57371"/>
        <dbReference type="ChEBI" id="CHEBI:85316"/>
        <dbReference type="EC" id="4.1.1.94"/>
    </reaction>
    <physiologicalReaction direction="left-to-right" evidence="6">
        <dbReference type="Rhea" id="RHEA:59541"/>
    </physiologicalReaction>
</comment>
<evidence type="ECO:0000313" key="15">
    <source>
        <dbReference type="Proteomes" id="UP001290455"/>
    </source>
</evidence>
<dbReference type="PANTHER" id="PTHR11941:SF27">
    <property type="entry name" value="ETHYLMALONYL-COA DECARBOXYLASE"/>
    <property type="match status" value="1"/>
</dbReference>
<evidence type="ECO:0000256" key="7">
    <source>
        <dbReference type="ARBA" id="ARBA00038883"/>
    </source>
</evidence>
<evidence type="ECO:0000256" key="3">
    <source>
        <dbReference type="ARBA" id="ARBA00022490"/>
    </source>
</evidence>
<keyword evidence="4" id="KW-0456">Lyase</keyword>
<dbReference type="Proteomes" id="UP001290455">
    <property type="component" value="Unassembled WGS sequence"/>
</dbReference>
<comment type="catalytic activity">
    <reaction evidence="5">
        <text>(2S)-ethylmalonyl-CoA + H(+) = butanoyl-CoA + CO2</text>
        <dbReference type="Rhea" id="RHEA:32131"/>
        <dbReference type="ChEBI" id="CHEBI:15378"/>
        <dbReference type="ChEBI" id="CHEBI:16526"/>
        <dbReference type="ChEBI" id="CHEBI:57371"/>
        <dbReference type="ChEBI" id="CHEBI:60909"/>
        <dbReference type="EC" id="4.1.1.94"/>
    </reaction>
    <physiologicalReaction direction="left-to-right" evidence="5">
        <dbReference type="Rhea" id="RHEA:32132"/>
    </physiologicalReaction>
</comment>
<evidence type="ECO:0000256" key="13">
    <source>
        <dbReference type="RuleBase" id="RU003707"/>
    </source>
</evidence>
<evidence type="ECO:0000313" key="14">
    <source>
        <dbReference type="EMBL" id="MDZ5470683.1"/>
    </source>
</evidence>
<dbReference type="InterPro" id="IPR018376">
    <property type="entry name" value="Enoyl-CoA_hyd/isom_CS"/>
</dbReference>
<evidence type="ECO:0000256" key="5">
    <source>
        <dbReference type="ARBA" id="ARBA00036343"/>
    </source>
</evidence>
<dbReference type="Pfam" id="PF00378">
    <property type="entry name" value="ECH_1"/>
    <property type="match status" value="1"/>
</dbReference>
<dbReference type="Gene3D" id="3.90.226.10">
    <property type="entry name" value="2-enoyl-CoA Hydratase, Chain A, domain 1"/>
    <property type="match status" value="1"/>
</dbReference>
<protein>
    <recommendedName>
        <fullName evidence="8">Ethylmalonyl-CoA decarboxylase</fullName>
        <ecNumber evidence="7">4.1.1.94</ecNumber>
    </recommendedName>
    <alternativeName>
        <fullName evidence="10">Enoyl-CoA hydratase domain-containing protein 1</fullName>
    </alternativeName>
    <alternativeName>
        <fullName evidence="9">Methylmalonyl-CoA decarboxylase</fullName>
    </alternativeName>
</protein>
<comment type="subcellular location">
    <subcellularLocation>
        <location evidence="1">Cytoplasm</location>
        <location evidence="1">Cytosol</location>
    </subcellularLocation>
</comment>
<evidence type="ECO:0000256" key="4">
    <source>
        <dbReference type="ARBA" id="ARBA00023239"/>
    </source>
</evidence>
<dbReference type="RefSeq" id="WP_322444974.1">
    <property type="nucleotide sequence ID" value="NZ_JAXOFX010000001.1"/>
</dbReference>
<dbReference type="EC" id="4.1.1.94" evidence="7"/>
<dbReference type="SUPFAM" id="SSF52096">
    <property type="entry name" value="ClpP/crotonase"/>
    <property type="match status" value="1"/>
</dbReference>
<dbReference type="EMBL" id="JAXOFX010000001">
    <property type="protein sequence ID" value="MDZ5470683.1"/>
    <property type="molecule type" value="Genomic_DNA"/>
</dbReference>
<comment type="catalytic activity">
    <reaction evidence="11">
        <text>(S)-methylmalonyl-CoA + H(+) = propanoyl-CoA + CO2</text>
        <dbReference type="Rhea" id="RHEA:61340"/>
        <dbReference type="ChEBI" id="CHEBI:15378"/>
        <dbReference type="ChEBI" id="CHEBI:16526"/>
        <dbReference type="ChEBI" id="CHEBI:57327"/>
        <dbReference type="ChEBI" id="CHEBI:57392"/>
        <dbReference type="EC" id="4.1.1.94"/>
    </reaction>
    <physiologicalReaction direction="left-to-right" evidence="11">
        <dbReference type="Rhea" id="RHEA:61341"/>
    </physiologicalReaction>
</comment>
<comment type="caution">
    <text evidence="14">The sequence shown here is derived from an EMBL/GenBank/DDBJ whole genome shotgun (WGS) entry which is preliminary data.</text>
</comment>
<dbReference type="InterPro" id="IPR029045">
    <property type="entry name" value="ClpP/crotonase-like_dom_sf"/>
</dbReference>
<keyword evidence="3" id="KW-0963">Cytoplasm</keyword>
<reference evidence="14 15" key="1">
    <citation type="submission" date="2023-11" db="EMBL/GenBank/DDBJ databases">
        <title>Bacillus jintuensis, isolated from a mudflat on the Beibu Gulf coast.</title>
        <authorList>
            <person name="Li M."/>
        </authorList>
    </citation>
    <scope>NUCLEOTIDE SEQUENCE [LARGE SCALE GENOMIC DNA]</scope>
    <source>
        <strain evidence="14 15">31A1R</strain>
    </source>
</reference>
<evidence type="ECO:0000256" key="1">
    <source>
        <dbReference type="ARBA" id="ARBA00004514"/>
    </source>
</evidence>